<feature type="region of interest" description="Disordered" evidence="1">
    <location>
        <begin position="111"/>
        <end position="166"/>
    </location>
</feature>
<dbReference type="GeneID" id="63837532"/>
<organism evidence="2 3">
    <name type="scientific">Cryphonectria parasitica (strain ATCC 38755 / EP155)</name>
    <dbReference type="NCBI Taxonomy" id="660469"/>
    <lineage>
        <taxon>Eukaryota</taxon>
        <taxon>Fungi</taxon>
        <taxon>Dikarya</taxon>
        <taxon>Ascomycota</taxon>
        <taxon>Pezizomycotina</taxon>
        <taxon>Sordariomycetes</taxon>
        <taxon>Sordariomycetidae</taxon>
        <taxon>Diaporthales</taxon>
        <taxon>Cryphonectriaceae</taxon>
        <taxon>Cryphonectria-Endothia species complex</taxon>
        <taxon>Cryphonectria</taxon>
    </lineage>
</organism>
<feature type="compositionally biased region" description="Polar residues" evidence="1">
    <location>
        <begin position="32"/>
        <end position="52"/>
    </location>
</feature>
<evidence type="ECO:0000313" key="3">
    <source>
        <dbReference type="Proteomes" id="UP000803844"/>
    </source>
</evidence>
<feature type="region of interest" description="Disordered" evidence="1">
    <location>
        <begin position="374"/>
        <end position="416"/>
    </location>
</feature>
<feature type="compositionally biased region" description="Polar residues" evidence="1">
    <location>
        <begin position="598"/>
        <end position="607"/>
    </location>
</feature>
<feature type="region of interest" description="Disordered" evidence="1">
    <location>
        <begin position="474"/>
        <end position="498"/>
    </location>
</feature>
<name>A0A9P4Y856_CRYP1</name>
<feature type="region of interest" description="Disordered" evidence="1">
    <location>
        <begin position="518"/>
        <end position="551"/>
    </location>
</feature>
<protein>
    <submittedName>
        <fullName evidence="2">Uncharacterized protein</fullName>
    </submittedName>
</protein>
<feature type="compositionally biased region" description="Basic and acidic residues" evidence="1">
    <location>
        <begin position="525"/>
        <end position="535"/>
    </location>
</feature>
<sequence length="643" mass="71915">MLGFHSLDPVKLLPGTSSRKTTISRPKHTAAEGTQKTLTNGSVNYHGNNSNLSERDAGPEKTIVPKQETTHESGGYKADGHVATSRHLSDQAKAYTELGLRNEAEAGTASIGWTIRPVKSNPPRPEPPRRSCSSSSLGHDTICIPSRPDESHIEAASTSRPDESSYNMIPYRRDAKLVIAYLVPLPQPNVQSQDGVIPPRYFLYVPPPPHLMKPKRGEEDQVHKLKRLHQQNERRAEPRISNGKWVTARGIHGRMTRTAVRFLDTLKDDNITFLSRVHPRTVRHLVLIHPQDSKKKAMRNSIISAAAFLPMLAINTAAMFFAGQAEFASIGLLLSVGAYQVARLVTTKLGPDPKMVDITQEELIDDAQQILGKISKPQQEKERTRLNMDQNSSSTKEEKDTSRTPPKRQNRDIKNDLRNVAMKAAKSWNEHCRRYTRRPRKLQKKNVSRSHDAGFKIEKATKIAVSEERLAPVRTQVHQKQASKTKRKGLHDGFSNSPVKTTALNRVCFFKATQNKKQNMTNANEETRPQAERTRRSGTMHQYLSRGTSAARRSLKTWSDALREQVKAPMRNRNLSEKNAHAAKTTCHEPMTGAEGSTGINNGTAKGNDSKRRRLWTIFPPCIVAVMGRATSKKDNTTEGIQA</sequence>
<dbReference type="OrthoDB" id="3189033at2759"/>
<dbReference type="RefSeq" id="XP_040779078.1">
    <property type="nucleotide sequence ID" value="XM_040920403.1"/>
</dbReference>
<reference evidence="2" key="1">
    <citation type="journal article" date="2020" name="Phytopathology">
        <title>Genome sequence of the chestnut blight fungus Cryphonectria parasitica EP155: A fundamental resource for an archetypical invasive plant pathogen.</title>
        <authorList>
            <person name="Crouch J.A."/>
            <person name="Dawe A."/>
            <person name="Aerts A."/>
            <person name="Barry K."/>
            <person name="Churchill A.C.L."/>
            <person name="Grimwood J."/>
            <person name="Hillman B."/>
            <person name="Milgroom M.G."/>
            <person name="Pangilinan J."/>
            <person name="Smith M."/>
            <person name="Salamov A."/>
            <person name="Schmutz J."/>
            <person name="Yadav J."/>
            <person name="Grigoriev I.V."/>
            <person name="Nuss D."/>
        </authorList>
    </citation>
    <scope>NUCLEOTIDE SEQUENCE</scope>
    <source>
        <strain evidence="2">EP155</strain>
    </source>
</reference>
<feature type="compositionally biased region" description="Polar residues" evidence="1">
    <location>
        <begin position="15"/>
        <end position="24"/>
    </location>
</feature>
<gene>
    <name evidence="2" type="ORF">M406DRAFT_329155</name>
</gene>
<accession>A0A9P4Y856</accession>
<dbReference type="AlphaFoldDB" id="A0A9P4Y856"/>
<evidence type="ECO:0000256" key="1">
    <source>
        <dbReference type="SAM" id="MobiDB-lite"/>
    </source>
</evidence>
<feature type="compositionally biased region" description="Polar residues" evidence="1">
    <location>
        <begin position="156"/>
        <end position="166"/>
    </location>
</feature>
<keyword evidence="3" id="KW-1185">Reference proteome</keyword>
<evidence type="ECO:0000313" key="2">
    <source>
        <dbReference type="EMBL" id="KAF3768117.1"/>
    </source>
</evidence>
<feature type="compositionally biased region" description="Polar residues" evidence="1">
    <location>
        <begin position="537"/>
        <end position="548"/>
    </location>
</feature>
<dbReference type="Proteomes" id="UP000803844">
    <property type="component" value="Unassembled WGS sequence"/>
</dbReference>
<comment type="caution">
    <text evidence="2">The sequence shown here is derived from an EMBL/GenBank/DDBJ whole genome shotgun (WGS) entry which is preliminary data.</text>
</comment>
<feature type="region of interest" description="Disordered" evidence="1">
    <location>
        <begin position="68"/>
        <end position="87"/>
    </location>
</feature>
<proteinExistence type="predicted"/>
<dbReference type="EMBL" id="MU032346">
    <property type="protein sequence ID" value="KAF3768117.1"/>
    <property type="molecule type" value="Genomic_DNA"/>
</dbReference>
<feature type="region of interest" description="Disordered" evidence="1">
    <location>
        <begin position="1"/>
        <end position="57"/>
    </location>
</feature>
<feature type="region of interest" description="Disordered" evidence="1">
    <location>
        <begin position="590"/>
        <end position="609"/>
    </location>
</feature>